<dbReference type="InParanoid" id="I7MJ55"/>
<organism evidence="2 3">
    <name type="scientific">Tetrahymena thermophila (strain SB210)</name>
    <dbReference type="NCBI Taxonomy" id="312017"/>
    <lineage>
        <taxon>Eukaryota</taxon>
        <taxon>Sar</taxon>
        <taxon>Alveolata</taxon>
        <taxon>Ciliophora</taxon>
        <taxon>Intramacronucleata</taxon>
        <taxon>Oligohymenophorea</taxon>
        <taxon>Hymenostomatida</taxon>
        <taxon>Tetrahymenina</taxon>
        <taxon>Tetrahymenidae</taxon>
        <taxon>Tetrahymena</taxon>
    </lineage>
</organism>
<feature type="region of interest" description="Disordered" evidence="1">
    <location>
        <begin position="172"/>
        <end position="200"/>
    </location>
</feature>
<feature type="compositionally biased region" description="Low complexity" evidence="1">
    <location>
        <begin position="384"/>
        <end position="403"/>
    </location>
</feature>
<feature type="compositionally biased region" description="Low complexity" evidence="1">
    <location>
        <begin position="46"/>
        <end position="59"/>
    </location>
</feature>
<dbReference type="Proteomes" id="UP000009168">
    <property type="component" value="Unassembled WGS sequence"/>
</dbReference>
<dbReference type="RefSeq" id="XP_001016222.1">
    <property type="nucleotide sequence ID" value="XM_001016222.3"/>
</dbReference>
<evidence type="ECO:0000313" key="3">
    <source>
        <dbReference type="Proteomes" id="UP000009168"/>
    </source>
</evidence>
<gene>
    <name evidence="2" type="ORF">TTHERM_00125430</name>
</gene>
<evidence type="ECO:0000256" key="1">
    <source>
        <dbReference type="SAM" id="MobiDB-lite"/>
    </source>
</evidence>
<accession>I7MJ55</accession>
<feature type="region of interest" description="Disordered" evidence="1">
    <location>
        <begin position="35"/>
        <end position="63"/>
    </location>
</feature>
<feature type="compositionally biased region" description="Low complexity" evidence="1">
    <location>
        <begin position="172"/>
        <end position="196"/>
    </location>
</feature>
<name>I7MJ55_TETTS</name>
<protein>
    <submittedName>
        <fullName evidence="2">Uncharacterized protein</fullName>
    </submittedName>
</protein>
<dbReference type="HOGENOM" id="CLU_446577_0_0_1"/>
<feature type="compositionally biased region" description="Polar residues" evidence="1">
    <location>
        <begin position="214"/>
        <end position="225"/>
    </location>
</feature>
<reference evidence="3" key="1">
    <citation type="journal article" date="2006" name="PLoS Biol.">
        <title>Macronuclear genome sequence of the ciliate Tetrahymena thermophila, a model eukaryote.</title>
        <authorList>
            <person name="Eisen J.A."/>
            <person name="Coyne R.S."/>
            <person name="Wu M."/>
            <person name="Wu D."/>
            <person name="Thiagarajan M."/>
            <person name="Wortman J.R."/>
            <person name="Badger J.H."/>
            <person name="Ren Q."/>
            <person name="Amedeo P."/>
            <person name="Jones K.M."/>
            <person name="Tallon L.J."/>
            <person name="Delcher A.L."/>
            <person name="Salzberg S.L."/>
            <person name="Silva J.C."/>
            <person name="Haas B.J."/>
            <person name="Majoros W.H."/>
            <person name="Farzad M."/>
            <person name="Carlton J.M."/>
            <person name="Smith R.K. Jr."/>
            <person name="Garg J."/>
            <person name="Pearlman R.E."/>
            <person name="Karrer K.M."/>
            <person name="Sun L."/>
            <person name="Manning G."/>
            <person name="Elde N.C."/>
            <person name="Turkewitz A.P."/>
            <person name="Asai D.J."/>
            <person name="Wilkes D.E."/>
            <person name="Wang Y."/>
            <person name="Cai H."/>
            <person name="Collins K."/>
            <person name="Stewart B.A."/>
            <person name="Lee S.R."/>
            <person name="Wilamowska K."/>
            <person name="Weinberg Z."/>
            <person name="Ruzzo W.L."/>
            <person name="Wloga D."/>
            <person name="Gaertig J."/>
            <person name="Frankel J."/>
            <person name="Tsao C.-C."/>
            <person name="Gorovsky M.A."/>
            <person name="Keeling P.J."/>
            <person name="Waller R.F."/>
            <person name="Patron N.J."/>
            <person name="Cherry J.M."/>
            <person name="Stover N.A."/>
            <person name="Krieger C.J."/>
            <person name="del Toro C."/>
            <person name="Ryder H.F."/>
            <person name="Williamson S.C."/>
            <person name="Barbeau R.A."/>
            <person name="Hamilton E.P."/>
            <person name="Orias E."/>
        </authorList>
    </citation>
    <scope>NUCLEOTIDE SEQUENCE [LARGE SCALE GENOMIC DNA]</scope>
    <source>
        <strain evidence="3">SB210</strain>
    </source>
</reference>
<dbReference type="AlphaFoldDB" id="I7MJ55"/>
<dbReference type="GeneID" id="7838289"/>
<feature type="region of interest" description="Disordered" evidence="1">
    <location>
        <begin position="364"/>
        <end position="403"/>
    </location>
</feature>
<keyword evidence="3" id="KW-1185">Reference proteome</keyword>
<feature type="region of interest" description="Disordered" evidence="1">
    <location>
        <begin position="214"/>
        <end position="247"/>
    </location>
</feature>
<dbReference type="EMBL" id="GG662699">
    <property type="protein sequence ID" value="EAR95977.1"/>
    <property type="molecule type" value="Genomic_DNA"/>
</dbReference>
<dbReference type="KEGG" id="tet:TTHERM_00125430"/>
<dbReference type="OrthoDB" id="10656995at2759"/>
<proteinExistence type="predicted"/>
<evidence type="ECO:0000313" key="2">
    <source>
        <dbReference type="EMBL" id="EAR95977.1"/>
    </source>
</evidence>
<sequence length="612" mass="69178">MNKQTDLFDLKKTNQQDNFIPDKILSAKPQPTINQAGNAVQLDGGQNPQDNVNQSNNSSDLKNNLPLVTERRDIILENDITGQRYLMPNIEVKFLQSSENSLYFSDLVDRLKQMCFPLNDCMLFCWDEKRGMHVFVANDPMNQPHFLPSHLCGVKSNIYIKFRSYKQQSSQQQFQYGSSSSRQQQSGNNGSVNNGSAVNPSIKEEDNLISEDNTTFSQQNNNAGSSMELGGKISRKKKLMGRSSNDKRVKERYIEKVREKVAEWRAMHETGFRDQNGNLQKLNLDHAANYIGISRKTLDDYYLQLRRAEQLGFDFERNKGEKMGTLRKFVKEETKKLMKKGLNNPSLTGNNNSTNFESGLNMISGCENSDEEESSQDLNCLSANAGSNKNQVNNNNNNNNSNLVLNQANSTLMQNVLHNSNPNHNQQLFTPYNLNAQTFPYSSSGLGNHNSYGQHSQNFMQASLGHGFSQNNRSSYMVQEQIGSSGLDNYQRNSNNINFTGSTFNPGSQFLNNTSHNFMQSNTNDFSIANLGDGLNQGSNLNTADQRFSNQFFINGFTNTSQIIDERNSFNNIISSMNTHNTHNNLNNQDNRQSNGSYMNMEENYITTSVNH</sequence>